<keyword evidence="5" id="KW-0448">Lipopolysaccharide biosynthesis</keyword>
<evidence type="ECO:0000256" key="1">
    <source>
        <dbReference type="ARBA" id="ARBA00022475"/>
    </source>
</evidence>
<dbReference type="GO" id="GO:0009103">
    <property type="term" value="P:lipopolysaccharide biosynthetic process"/>
    <property type="evidence" value="ECO:0007669"/>
    <property type="project" value="UniProtKB-KW"/>
</dbReference>
<evidence type="ECO:0000256" key="3">
    <source>
        <dbReference type="ARBA" id="ARBA00022679"/>
    </source>
</evidence>
<evidence type="ECO:0000313" key="10">
    <source>
        <dbReference type="EMBL" id="KKT60448.1"/>
    </source>
</evidence>
<dbReference type="Gene3D" id="3.90.550.10">
    <property type="entry name" value="Spore Coat Polysaccharide Biosynthesis Protein SpsA, Chain A"/>
    <property type="match status" value="1"/>
</dbReference>
<dbReference type="CDD" id="cd04187">
    <property type="entry name" value="DPM1_like_bac"/>
    <property type="match status" value="1"/>
</dbReference>
<dbReference type="PANTHER" id="PTHR48090:SF3">
    <property type="entry name" value="UNDECAPRENYL-PHOSPHATE 4-DEOXY-4-FORMAMIDO-L-ARABINOSE TRANSFERASE"/>
    <property type="match status" value="1"/>
</dbReference>
<dbReference type="AlphaFoldDB" id="A0A0G1IND1"/>
<name>A0A0G1IND1_9BACT</name>
<dbReference type="EMBL" id="LCIR01000001">
    <property type="protein sequence ID" value="KKT60448.1"/>
    <property type="molecule type" value="Genomic_DNA"/>
</dbReference>
<comment type="caution">
    <text evidence="10">The sequence shown here is derived from an EMBL/GenBank/DDBJ whole genome shotgun (WGS) entry which is preliminary data.</text>
</comment>
<feature type="transmembrane region" description="Helical" evidence="8">
    <location>
        <begin position="225"/>
        <end position="249"/>
    </location>
</feature>
<evidence type="ECO:0000313" key="11">
    <source>
        <dbReference type="Proteomes" id="UP000034087"/>
    </source>
</evidence>
<keyword evidence="7 8" id="KW-0472">Membrane</keyword>
<evidence type="ECO:0000256" key="6">
    <source>
        <dbReference type="ARBA" id="ARBA00022989"/>
    </source>
</evidence>
<keyword evidence="3 10" id="KW-0808">Transferase</keyword>
<dbReference type="PANTHER" id="PTHR48090">
    <property type="entry name" value="UNDECAPRENYL-PHOSPHATE 4-DEOXY-4-FORMAMIDO-L-ARABINOSE TRANSFERASE-RELATED"/>
    <property type="match status" value="1"/>
</dbReference>
<evidence type="ECO:0000256" key="8">
    <source>
        <dbReference type="SAM" id="Phobius"/>
    </source>
</evidence>
<dbReference type="SUPFAM" id="SSF53448">
    <property type="entry name" value="Nucleotide-diphospho-sugar transferases"/>
    <property type="match status" value="1"/>
</dbReference>
<feature type="domain" description="Glycosyltransferase 2-like" evidence="9">
    <location>
        <begin position="3"/>
        <end position="158"/>
    </location>
</feature>
<evidence type="ECO:0000256" key="5">
    <source>
        <dbReference type="ARBA" id="ARBA00022985"/>
    </source>
</evidence>
<proteinExistence type="predicted"/>
<evidence type="ECO:0000256" key="4">
    <source>
        <dbReference type="ARBA" id="ARBA00022692"/>
    </source>
</evidence>
<protein>
    <submittedName>
        <fullName evidence="10">Dolichol-phosphate mannosyltransferase</fullName>
    </submittedName>
</protein>
<reference evidence="10 11" key="1">
    <citation type="journal article" date="2015" name="Nature">
        <title>rRNA introns, odd ribosomes, and small enigmatic genomes across a large radiation of phyla.</title>
        <authorList>
            <person name="Brown C.T."/>
            <person name="Hug L.A."/>
            <person name="Thomas B.C."/>
            <person name="Sharon I."/>
            <person name="Castelle C.J."/>
            <person name="Singh A."/>
            <person name="Wilkins M.J."/>
            <person name="Williams K.H."/>
            <person name="Banfield J.F."/>
        </authorList>
    </citation>
    <scope>NUCLEOTIDE SEQUENCE [LARGE SCALE GENOMIC DNA]</scope>
</reference>
<keyword evidence="1" id="KW-1003">Cell membrane</keyword>
<sequence length="309" mass="34678">MISIVIPVYNEEKNVAILHGKIVDVMRKLNEPYEVIFVEDGSTDETLKILKSLREIKIIILAMPLGQTAALDAGIHETRGDIIITMDGDLQNDPADIPKLVAKIREGYDVVSGWRTDRHDSSGRRVLSRLANWLTAKMTGLYLHDSACALKAYRREVLAPIHLYGEMHVFLPAYLYMKGAKVAEIPVLHHAREFGISKHYFMKAVKDIFDLLTIKFMASLTGRPLIFFGGAGIVSVLLGIVVGATAIYLKLAGLRNFGQTPLPILAIFFILSGILFFMIGFLAELMLRIYFETTRKTPYTIKERIETPK</sequence>
<evidence type="ECO:0000259" key="9">
    <source>
        <dbReference type="Pfam" id="PF00535"/>
    </source>
</evidence>
<dbReference type="GO" id="GO:0016757">
    <property type="term" value="F:glycosyltransferase activity"/>
    <property type="evidence" value="ECO:0007669"/>
    <property type="project" value="UniProtKB-KW"/>
</dbReference>
<dbReference type="GO" id="GO:0005886">
    <property type="term" value="C:plasma membrane"/>
    <property type="evidence" value="ECO:0007669"/>
    <property type="project" value="TreeGrafter"/>
</dbReference>
<gene>
    <name evidence="10" type="ORF">UW53_C0001G0098</name>
</gene>
<dbReference type="InterPro" id="IPR029044">
    <property type="entry name" value="Nucleotide-diphossugar_trans"/>
</dbReference>
<organism evidence="10 11">
    <name type="scientific">Candidatus Giovannonibacteria bacterium GW2011_GWA1_44_25</name>
    <dbReference type="NCBI Taxonomy" id="1618645"/>
    <lineage>
        <taxon>Bacteria</taxon>
        <taxon>Candidatus Giovannoniibacteriota</taxon>
    </lineage>
</organism>
<accession>A0A0G1IND1</accession>
<feature type="transmembrane region" description="Helical" evidence="8">
    <location>
        <begin position="261"/>
        <end position="287"/>
    </location>
</feature>
<keyword evidence="6 8" id="KW-1133">Transmembrane helix</keyword>
<keyword evidence="2 10" id="KW-0328">Glycosyltransferase</keyword>
<dbReference type="Proteomes" id="UP000034087">
    <property type="component" value="Unassembled WGS sequence"/>
</dbReference>
<dbReference type="InterPro" id="IPR001173">
    <property type="entry name" value="Glyco_trans_2-like"/>
</dbReference>
<dbReference type="InterPro" id="IPR050256">
    <property type="entry name" value="Glycosyltransferase_2"/>
</dbReference>
<dbReference type="Pfam" id="PF00535">
    <property type="entry name" value="Glycos_transf_2"/>
    <property type="match status" value="1"/>
</dbReference>
<evidence type="ECO:0000256" key="2">
    <source>
        <dbReference type="ARBA" id="ARBA00022676"/>
    </source>
</evidence>
<evidence type="ECO:0000256" key="7">
    <source>
        <dbReference type="ARBA" id="ARBA00023136"/>
    </source>
</evidence>
<keyword evidence="4 8" id="KW-0812">Transmembrane</keyword>